<dbReference type="InterPro" id="IPR006638">
    <property type="entry name" value="Elp3/MiaA/NifB-like_rSAM"/>
</dbReference>
<evidence type="ECO:0000313" key="8">
    <source>
        <dbReference type="EMBL" id="MFD1675358.1"/>
    </source>
</evidence>
<dbReference type="PROSITE" id="PS51332">
    <property type="entry name" value="B12_BINDING"/>
    <property type="match status" value="1"/>
</dbReference>
<keyword evidence="2" id="KW-0949">S-adenosyl-L-methionine</keyword>
<dbReference type="PROSITE" id="PS51918">
    <property type="entry name" value="RADICAL_SAM"/>
    <property type="match status" value="1"/>
</dbReference>
<sequence>MKVVLATLNAKYIHSSLALRYLHAYVQHDFPQTEICEYTIKEPLTQIVADLYRRKPDIVAFSVYIWNVEETIPLLAMLKKVLPNVVLIMGGPEVSYDTRQWMNRIPEVDFIVQGEGEATFHHLLQSLASGGAANEINGLAYRQENRVHINPPAAKIPLEQIPSPYQNEADMQALRNRVVYFETSRGCPFSCQFCLSSIETGVRYFPIERVKRELKTLIDAGIRTIKFVDRTFNLHRRYALELFQFLIENRGDTVFQFEITGDILHKEIVDFLKANAPKGLFRFELGVQSTNELTNSLVQRRQNFERLSQTILAIKESGNIVQHLDLIAGLPEENYSSFKKTFNDVFSFEPDELQLGFLKMLRGTGMRLRAQEFGYTYMDHAPYEIFSNHVLPYDDVLRIKQVEDVLEKYWNEGKLRHTVQYLTRHVFASPFDFFQSFGDEWETQGWNRIGHQLEDLFLRLEQFLQKTCSSSQQASARSYMIYDFLLQHRIRPHKVWWNRSLNRADRTHVAQFIGEHPDLFGPAFMKLGLTKAELEKHTVLETLPHLIHPNNPAQLPEPMPGLALFFYPPGLAKGAQPMRFVCPLPAEMRIAAGS</sequence>
<dbReference type="InterPro" id="IPR051198">
    <property type="entry name" value="BchE-like"/>
</dbReference>
<dbReference type="InterPro" id="IPR025288">
    <property type="entry name" value="DUF4080"/>
</dbReference>
<dbReference type="EMBL" id="JBHUCX010000028">
    <property type="protein sequence ID" value="MFD1675358.1"/>
    <property type="molecule type" value="Genomic_DNA"/>
</dbReference>
<keyword evidence="9" id="KW-1185">Reference proteome</keyword>
<evidence type="ECO:0000259" key="6">
    <source>
        <dbReference type="PROSITE" id="PS51332"/>
    </source>
</evidence>
<dbReference type="PANTHER" id="PTHR43409">
    <property type="entry name" value="ANAEROBIC MAGNESIUM-PROTOPORPHYRIN IX MONOMETHYL ESTER CYCLASE-RELATED"/>
    <property type="match status" value="1"/>
</dbReference>
<dbReference type="InterPro" id="IPR006158">
    <property type="entry name" value="Cobalamin-bd"/>
</dbReference>
<protein>
    <submittedName>
        <fullName evidence="8">B12-binding domain-containing radical SAM protein</fullName>
    </submittedName>
</protein>
<dbReference type="Gene3D" id="3.80.30.20">
    <property type="entry name" value="tm_1862 like domain"/>
    <property type="match status" value="1"/>
</dbReference>
<dbReference type="SUPFAM" id="SSF102114">
    <property type="entry name" value="Radical SAM enzymes"/>
    <property type="match status" value="1"/>
</dbReference>
<reference evidence="9" key="1">
    <citation type="journal article" date="2019" name="Int. J. Syst. Evol. Microbiol.">
        <title>The Global Catalogue of Microorganisms (GCM) 10K type strain sequencing project: providing services to taxonomists for standard genome sequencing and annotation.</title>
        <authorList>
            <consortium name="The Broad Institute Genomics Platform"/>
            <consortium name="The Broad Institute Genome Sequencing Center for Infectious Disease"/>
            <person name="Wu L."/>
            <person name="Ma J."/>
        </authorList>
    </citation>
    <scope>NUCLEOTIDE SEQUENCE [LARGE SCALE GENOMIC DNA]</scope>
    <source>
        <strain evidence="9">CGMCC 1.12286</strain>
    </source>
</reference>
<dbReference type="CDD" id="cd01335">
    <property type="entry name" value="Radical_SAM"/>
    <property type="match status" value="1"/>
</dbReference>
<evidence type="ECO:0000256" key="5">
    <source>
        <dbReference type="ARBA" id="ARBA00023014"/>
    </source>
</evidence>
<feature type="domain" description="B12-binding" evidence="6">
    <location>
        <begin position="1"/>
        <end position="134"/>
    </location>
</feature>
<comment type="caution">
    <text evidence="8">The sequence shown here is derived from an EMBL/GenBank/DDBJ whole genome shotgun (WGS) entry which is preliminary data.</text>
</comment>
<evidence type="ECO:0000256" key="2">
    <source>
        <dbReference type="ARBA" id="ARBA00022691"/>
    </source>
</evidence>
<evidence type="ECO:0000256" key="4">
    <source>
        <dbReference type="ARBA" id="ARBA00023004"/>
    </source>
</evidence>
<dbReference type="RefSeq" id="WP_377943231.1">
    <property type="nucleotide sequence ID" value="NZ_JBHUCX010000028.1"/>
</dbReference>
<dbReference type="InterPro" id="IPR007197">
    <property type="entry name" value="rSAM"/>
</dbReference>
<keyword evidence="3" id="KW-0479">Metal-binding</keyword>
<evidence type="ECO:0000313" key="9">
    <source>
        <dbReference type="Proteomes" id="UP001597079"/>
    </source>
</evidence>
<name>A0ABW4JH89_9BACL</name>
<dbReference type="InterPro" id="IPR023404">
    <property type="entry name" value="rSAM_horseshoe"/>
</dbReference>
<dbReference type="InterPro" id="IPR058240">
    <property type="entry name" value="rSAM_sf"/>
</dbReference>
<evidence type="ECO:0000256" key="3">
    <source>
        <dbReference type="ARBA" id="ARBA00022723"/>
    </source>
</evidence>
<evidence type="ECO:0000256" key="1">
    <source>
        <dbReference type="ARBA" id="ARBA00001966"/>
    </source>
</evidence>
<dbReference type="Gene3D" id="3.40.50.280">
    <property type="entry name" value="Cobalamin-binding domain"/>
    <property type="match status" value="1"/>
</dbReference>
<dbReference type="InterPro" id="IPR036724">
    <property type="entry name" value="Cobalamin-bd_sf"/>
</dbReference>
<dbReference type="CDD" id="cd02068">
    <property type="entry name" value="radical_SAM_B12_BD"/>
    <property type="match status" value="1"/>
</dbReference>
<gene>
    <name evidence="8" type="ORF">ACFSB2_11690</name>
</gene>
<dbReference type="Pfam" id="PF04055">
    <property type="entry name" value="Radical_SAM"/>
    <property type="match status" value="1"/>
</dbReference>
<proteinExistence type="predicted"/>
<organism evidence="8 9">
    <name type="scientific">Alicyclobacillus fodiniaquatilis</name>
    <dbReference type="NCBI Taxonomy" id="1661150"/>
    <lineage>
        <taxon>Bacteria</taxon>
        <taxon>Bacillati</taxon>
        <taxon>Bacillota</taxon>
        <taxon>Bacilli</taxon>
        <taxon>Bacillales</taxon>
        <taxon>Alicyclobacillaceae</taxon>
        <taxon>Alicyclobacillus</taxon>
    </lineage>
</organism>
<dbReference type="SFLD" id="SFLDG01082">
    <property type="entry name" value="B12-binding_domain_containing"/>
    <property type="match status" value="1"/>
</dbReference>
<keyword evidence="5" id="KW-0411">Iron-sulfur</keyword>
<accession>A0ABW4JH89</accession>
<dbReference type="SUPFAM" id="SSF52242">
    <property type="entry name" value="Cobalamin (vitamin B12)-binding domain"/>
    <property type="match status" value="1"/>
</dbReference>
<dbReference type="PANTHER" id="PTHR43409:SF16">
    <property type="entry name" value="SLR0320 PROTEIN"/>
    <property type="match status" value="1"/>
</dbReference>
<dbReference type="Proteomes" id="UP001597079">
    <property type="component" value="Unassembled WGS sequence"/>
</dbReference>
<feature type="domain" description="Radical SAM core" evidence="7">
    <location>
        <begin position="173"/>
        <end position="403"/>
    </location>
</feature>
<comment type="cofactor">
    <cofactor evidence="1">
        <name>[4Fe-4S] cluster</name>
        <dbReference type="ChEBI" id="CHEBI:49883"/>
    </cofactor>
</comment>
<dbReference type="Pfam" id="PF02310">
    <property type="entry name" value="B12-binding"/>
    <property type="match status" value="1"/>
</dbReference>
<evidence type="ECO:0000259" key="7">
    <source>
        <dbReference type="PROSITE" id="PS51918"/>
    </source>
</evidence>
<dbReference type="Pfam" id="PF13311">
    <property type="entry name" value="DUF4080"/>
    <property type="match status" value="1"/>
</dbReference>
<dbReference type="SFLD" id="SFLDS00029">
    <property type="entry name" value="Radical_SAM"/>
    <property type="match status" value="1"/>
</dbReference>
<dbReference type="InterPro" id="IPR034466">
    <property type="entry name" value="Methyltransferase_Class_B"/>
</dbReference>
<dbReference type="SMART" id="SM00729">
    <property type="entry name" value="Elp3"/>
    <property type="match status" value="1"/>
</dbReference>
<dbReference type="SFLD" id="SFLDG01123">
    <property type="entry name" value="methyltransferase_(Class_B)"/>
    <property type="match status" value="1"/>
</dbReference>
<keyword evidence="4" id="KW-0408">Iron</keyword>